<evidence type="ECO:0000313" key="2">
    <source>
        <dbReference type="Proteomes" id="UP001590950"/>
    </source>
</evidence>
<evidence type="ECO:0000313" key="1">
    <source>
        <dbReference type="EMBL" id="KAL2036943.1"/>
    </source>
</evidence>
<organism evidence="1 2">
    <name type="scientific">Stereocaulon virgatum</name>
    <dbReference type="NCBI Taxonomy" id="373712"/>
    <lineage>
        <taxon>Eukaryota</taxon>
        <taxon>Fungi</taxon>
        <taxon>Dikarya</taxon>
        <taxon>Ascomycota</taxon>
        <taxon>Pezizomycotina</taxon>
        <taxon>Lecanoromycetes</taxon>
        <taxon>OSLEUM clade</taxon>
        <taxon>Lecanoromycetidae</taxon>
        <taxon>Lecanorales</taxon>
        <taxon>Lecanorineae</taxon>
        <taxon>Stereocaulaceae</taxon>
        <taxon>Stereocaulon</taxon>
    </lineage>
</organism>
<comment type="caution">
    <text evidence="1">The sequence shown here is derived from an EMBL/GenBank/DDBJ whole genome shotgun (WGS) entry which is preliminary data.</text>
</comment>
<accession>A0ABR3ZUK8</accession>
<keyword evidence="2" id="KW-1185">Reference proteome</keyword>
<protein>
    <submittedName>
        <fullName evidence="1">Uncharacterized protein</fullName>
    </submittedName>
</protein>
<gene>
    <name evidence="1" type="ORF">N7G274_010368</name>
</gene>
<reference evidence="1 2" key="1">
    <citation type="submission" date="2024-09" db="EMBL/GenBank/DDBJ databases">
        <title>Rethinking Asexuality: The Enigmatic Case of Functional Sexual Genes in Lepraria (Stereocaulaceae).</title>
        <authorList>
            <person name="Doellman M."/>
            <person name="Sun Y."/>
            <person name="Barcenas-Pena A."/>
            <person name="Lumbsch H.T."/>
            <person name="Grewe F."/>
        </authorList>
    </citation>
    <scope>NUCLEOTIDE SEQUENCE [LARGE SCALE GENOMIC DNA]</scope>
    <source>
        <strain evidence="1 2">Mercado 3170</strain>
    </source>
</reference>
<proteinExistence type="predicted"/>
<dbReference type="Proteomes" id="UP001590950">
    <property type="component" value="Unassembled WGS sequence"/>
</dbReference>
<dbReference type="EMBL" id="JBEFKJ010000047">
    <property type="protein sequence ID" value="KAL2036943.1"/>
    <property type="molecule type" value="Genomic_DNA"/>
</dbReference>
<name>A0ABR3ZUK8_9LECA</name>
<sequence>MIVDLNWHMITGCFMGSPGRQLYLLYFRVPATLSFDKMVCWNRYNLEMFHTNSYSAFSDSDQGDTTPIPPSTLTESHMLITCPPRITHHYPCPDRPWKLLIYPPYALHSVQPTHSHEAQSAPH</sequence>